<name>G0UPF7_TRYCI</name>
<evidence type="ECO:0000313" key="1">
    <source>
        <dbReference type="EMBL" id="CCC91268.1"/>
    </source>
</evidence>
<proteinExistence type="predicted"/>
<reference evidence="1" key="1">
    <citation type="journal article" date="2012" name="Proc. Natl. Acad. Sci. U.S.A.">
        <title>Antigenic diversity is generated by distinct evolutionary mechanisms in African trypanosome species.</title>
        <authorList>
            <person name="Jackson A.P."/>
            <person name="Berry A."/>
            <person name="Aslett M."/>
            <person name="Allison H.C."/>
            <person name="Burton P."/>
            <person name="Vavrova-Anderson J."/>
            <person name="Brown R."/>
            <person name="Browne H."/>
            <person name="Corton N."/>
            <person name="Hauser H."/>
            <person name="Gamble J."/>
            <person name="Gilderthorp R."/>
            <person name="Marcello L."/>
            <person name="McQuillan J."/>
            <person name="Otto T.D."/>
            <person name="Quail M.A."/>
            <person name="Sanders M.J."/>
            <person name="van Tonder A."/>
            <person name="Ginger M.L."/>
            <person name="Field M.C."/>
            <person name="Barry J.D."/>
            <person name="Hertz-Fowler C."/>
            <person name="Berriman M."/>
        </authorList>
    </citation>
    <scope>NUCLEOTIDE SEQUENCE</scope>
    <source>
        <strain evidence="1">IL3000</strain>
    </source>
</reference>
<sequence>MLISFLFFIVITSFFYYYSRLKFILFCGATLDLFCVLPFSRTPFPYFCNSARCRTLSRRWVFLLQYQCLTALCHSTGLVDGNLTYVATTYCYVLRFNGS</sequence>
<accession>G0UPF7</accession>
<gene>
    <name evidence="1" type="ORF">TCIL3000_7_680</name>
</gene>
<organism evidence="1">
    <name type="scientific">Trypanosoma congolense (strain IL3000)</name>
    <dbReference type="NCBI Taxonomy" id="1068625"/>
    <lineage>
        <taxon>Eukaryota</taxon>
        <taxon>Discoba</taxon>
        <taxon>Euglenozoa</taxon>
        <taxon>Kinetoplastea</taxon>
        <taxon>Metakinetoplastina</taxon>
        <taxon>Trypanosomatida</taxon>
        <taxon>Trypanosomatidae</taxon>
        <taxon>Trypanosoma</taxon>
        <taxon>Nannomonas</taxon>
    </lineage>
</organism>
<protein>
    <submittedName>
        <fullName evidence="1">Uncharacterized protein</fullName>
    </submittedName>
</protein>
<dbReference type="EMBL" id="HE575320">
    <property type="protein sequence ID" value="CCC91268.1"/>
    <property type="molecule type" value="Genomic_DNA"/>
</dbReference>
<dbReference type="AlphaFoldDB" id="G0UPF7"/>